<dbReference type="PANTHER" id="PTHR21310:SF15">
    <property type="entry name" value="AMINOGLYCOSIDE PHOSPHOTRANSFERASE DOMAIN-CONTAINING PROTEIN"/>
    <property type="match status" value="1"/>
</dbReference>
<gene>
    <name evidence="2" type="ORF">LGN22_23765</name>
</gene>
<dbReference type="PANTHER" id="PTHR21310">
    <property type="entry name" value="AMINOGLYCOSIDE PHOSPHOTRANSFERASE-RELATED-RELATED"/>
    <property type="match status" value="1"/>
</dbReference>
<feature type="domain" description="Aminoglycoside phosphotransferase" evidence="1">
    <location>
        <begin position="50"/>
        <end position="253"/>
    </location>
</feature>
<dbReference type="InterPro" id="IPR002575">
    <property type="entry name" value="Aminoglycoside_PTrfase"/>
</dbReference>
<accession>A0AAW4TMC7</accession>
<protein>
    <submittedName>
        <fullName evidence="2">Aminoglycoside phosphotransferase family protein</fullName>
    </submittedName>
</protein>
<dbReference type="InterPro" id="IPR051678">
    <property type="entry name" value="AGP_Transferase"/>
</dbReference>
<dbReference type="RefSeq" id="WP_226134742.1">
    <property type="nucleotide sequence ID" value="NZ_JAIZTC010000007.1"/>
</dbReference>
<organism evidence="2 3">
    <name type="scientific">Burkholderia cenocepacia</name>
    <dbReference type="NCBI Taxonomy" id="95486"/>
    <lineage>
        <taxon>Bacteria</taxon>
        <taxon>Pseudomonadati</taxon>
        <taxon>Pseudomonadota</taxon>
        <taxon>Betaproteobacteria</taxon>
        <taxon>Burkholderiales</taxon>
        <taxon>Burkholderiaceae</taxon>
        <taxon>Burkholderia</taxon>
        <taxon>Burkholderia cepacia complex</taxon>
    </lineage>
</organism>
<evidence type="ECO:0000313" key="3">
    <source>
        <dbReference type="Proteomes" id="UP001199070"/>
    </source>
</evidence>
<reference evidence="2" key="1">
    <citation type="submission" date="2023-08" db="EMBL/GenBank/DDBJ databases">
        <title>A collection of bacterial strains from the Burkholderia cepacia Research Laboratory and Repository.</title>
        <authorList>
            <person name="Lipuma J."/>
            <person name="Spilker T."/>
        </authorList>
    </citation>
    <scope>NUCLEOTIDE SEQUENCE</scope>
    <source>
        <strain evidence="2">AU0862</strain>
    </source>
</reference>
<dbReference type="Pfam" id="PF01636">
    <property type="entry name" value="APH"/>
    <property type="match status" value="1"/>
</dbReference>
<sequence>MKDLSSLEKFIRADHLRLVVERDGVFVAEAHTSHGKVFVKATTNRTAFDRHCEILEALEAGSFAPRILEKTAWGEYAVVVLSAISGTRLDHVLKNAERETKLRLAAAAGSALAQLHRAIPPSRLMGMTCWQQRDERLERPAEWRIHLDGMVLKWLSRLNQAAPDYPEYRVQLDRLRHFGTDLGVPSDIRLLHCDYIGRNILVDSDDHVSGILDFEAARIGDAAYDLAKIVWVDMDFSDKVLRHTFLTGWEATYGEPVPRAEFLYYVGVQCLAAIAWTDKNIPLDNSNAFRSTAIRTLYKAVHELQLTVS</sequence>
<evidence type="ECO:0000313" key="2">
    <source>
        <dbReference type="EMBL" id="MCA8381920.1"/>
    </source>
</evidence>
<dbReference type="InterPro" id="IPR011009">
    <property type="entry name" value="Kinase-like_dom_sf"/>
</dbReference>
<evidence type="ECO:0000259" key="1">
    <source>
        <dbReference type="Pfam" id="PF01636"/>
    </source>
</evidence>
<dbReference type="Proteomes" id="UP001199070">
    <property type="component" value="Unassembled WGS sequence"/>
</dbReference>
<dbReference type="SUPFAM" id="SSF56112">
    <property type="entry name" value="Protein kinase-like (PK-like)"/>
    <property type="match status" value="1"/>
</dbReference>
<name>A0AAW4TMC7_9BURK</name>
<comment type="caution">
    <text evidence="2">The sequence shown here is derived from an EMBL/GenBank/DDBJ whole genome shotgun (WGS) entry which is preliminary data.</text>
</comment>
<dbReference type="AlphaFoldDB" id="A0AAW4TMC7"/>
<dbReference type="EMBL" id="JAIZTC010000007">
    <property type="protein sequence ID" value="MCA8381920.1"/>
    <property type="molecule type" value="Genomic_DNA"/>
</dbReference>
<proteinExistence type="predicted"/>
<dbReference type="Gene3D" id="3.90.1200.10">
    <property type="match status" value="1"/>
</dbReference>